<dbReference type="Ensembl" id="ENSMMDT00005056605.1">
    <property type="protein sequence ID" value="ENSMMDP00005055546.1"/>
    <property type="gene ID" value="ENSMMDG00005024843.1"/>
</dbReference>
<sequence length="203" mass="22923">MFAVCATVLLYLTSGSHSAPLSCEELVRPLDQLEPHHLEGRWALVAGSLSHPASLDALKLRDSITMYFLNSSETSTTSYTQINRFGDLCQNLPYNISMKGSTFSFDVGNRFNLTGTFLQTSCPDCMVMRWDVESKRRVSLDLYLISRRRELELKEMEEYKAQLECLNLPPPVMMDPTKELCPEQTSSEPAAAQTQEKTDKQQA</sequence>
<keyword evidence="3 6" id="KW-0732">Signal</keyword>
<evidence type="ECO:0000256" key="5">
    <source>
        <dbReference type="SAM" id="MobiDB-lite"/>
    </source>
</evidence>
<evidence type="ECO:0008006" key="9">
    <source>
        <dbReference type="Google" id="ProtNLM"/>
    </source>
</evidence>
<reference evidence="7" key="1">
    <citation type="submission" date="2019-06" db="EMBL/GenBank/DDBJ databases">
        <authorList>
            <consortium name="Wellcome Sanger Institute Data Sharing"/>
        </authorList>
    </citation>
    <scope>NUCLEOTIDE SEQUENCE [LARGE SCALE GENOMIC DNA]</scope>
</reference>
<dbReference type="PANTHER" id="PTHR11967">
    <property type="entry name" value="ALPHA-1-ACID GLYCOPROTEIN"/>
    <property type="match status" value="1"/>
</dbReference>
<feature type="compositionally biased region" description="Polar residues" evidence="5">
    <location>
        <begin position="183"/>
        <end position="195"/>
    </location>
</feature>
<name>A0A668AZV5_9TELE</name>
<dbReference type="Proteomes" id="UP000472263">
    <property type="component" value="Chromosome 1"/>
</dbReference>
<dbReference type="InParanoid" id="A0A668AZV5"/>
<dbReference type="SUPFAM" id="SSF50814">
    <property type="entry name" value="Lipocalins"/>
    <property type="match status" value="1"/>
</dbReference>
<reference evidence="7" key="3">
    <citation type="submission" date="2025-09" db="UniProtKB">
        <authorList>
            <consortium name="Ensembl"/>
        </authorList>
    </citation>
    <scope>IDENTIFICATION</scope>
</reference>
<evidence type="ECO:0000313" key="7">
    <source>
        <dbReference type="Ensembl" id="ENSMMDP00005055546.1"/>
    </source>
</evidence>
<feature type="chain" id="PRO_5025533233" description="Apolipoprotein M" evidence="6">
    <location>
        <begin position="19"/>
        <end position="203"/>
    </location>
</feature>
<evidence type="ECO:0000256" key="4">
    <source>
        <dbReference type="ARBA" id="ARBA00023180"/>
    </source>
</evidence>
<comment type="subcellular location">
    <subcellularLocation>
        <location evidence="1">Secreted</location>
    </subcellularLocation>
</comment>
<evidence type="ECO:0000313" key="8">
    <source>
        <dbReference type="Proteomes" id="UP000472263"/>
    </source>
</evidence>
<feature type="region of interest" description="Disordered" evidence="5">
    <location>
        <begin position="174"/>
        <end position="203"/>
    </location>
</feature>
<evidence type="ECO:0000256" key="2">
    <source>
        <dbReference type="ARBA" id="ARBA00022525"/>
    </source>
</evidence>
<feature type="signal peptide" evidence="6">
    <location>
        <begin position="1"/>
        <end position="18"/>
    </location>
</feature>
<dbReference type="AlphaFoldDB" id="A0A668AZV5"/>
<keyword evidence="2" id="KW-0964">Secreted</keyword>
<protein>
    <recommendedName>
        <fullName evidence="9">Apolipoprotein M</fullName>
    </recommendedName>
</protein>
<accession>A0A668AZV5</accession>
<keyword evidence="8" id="KW-1185">Reference proteome</keyword>
<organism evidence="7 8">
    <name type="scientific">Myripristis murdjan</name>
    <name type="common">pinecone soldierfish</name>
    <dbReference type="NCBI Taxonomy" id="586833"/>
    <lineage>
        <taxon>Eukaryota</taxon>
        <taxon>Metazoa</taxon>
        <taxon>Chordata</taxon>
        <taxon>Craniata</taxon>
        <taxon>Vertebrata</taxon>
        <taxon>Euteleostomi</taxon>
        <taxon>Actinopterygii</taxon>
        <taxon>Neopterygii</taxon>
        <taxon>Teleostei</taxon>
        <taxon>Neoteleostei</taxon>
        <taxon>Acanthomorphata</taxon>
        <taxon>Holocentriformes</taxon>
        <taxon>Holocentridae</taxon>
        <taxon>Myripristis</taxon>
    </lineage>
</organism>
<evidence type="ECO:0000256" key="1">
    <source>
        <dbReference type="ARBA" id="ARBA00004613"/>
    </source>
</evidence>
<dbReference type="GO" id="GO:0005576">
    <property type="term" value="C:extracellular region"/>
    <property type="evidence" value="ECO:0007669"/>
    <property type="project" value="UniProtKB-SubCell"/>
</dbReference>
<reference evidence="7" key="2">
    <citation type="submission" date="2025-08" db="UniProtKB">
        <authorList>
            <consortium name="Ensembl"/>
        </authorList>
    </citation>
    <scope>IDENTIFICATION</scope>
</reference>
<evidence type="ECO:0000256" key="3">
    <source>
        <dbReference type="ARBA" id="ARBA00022729"/>
    </source>
</evidence>
<dbReference type="PANTHER" id="PTHR11967:SF2">
    <property type="entry name" value="ALPHA-1-ACID GLYCOPROTEIN 1"/>
    <property type="match status" value="1"/>
</dbReference>
<keyword evidence="4" id="KW-0325">Glycoprotein</keyword>
<dbReference type="Gene3D" id="2.40.128.20">
    <property type="match status" value="1"/>
</dbReference>
<dbReference type="InterPro" id="IPR012674">
    <property type="entry name" value="Calycin"/>
</dbReference>
<dbReference type="GeneTree" id="ENSGT00940000166223"/>
<proteinExistence type="predicted"/>
<evidence type="ECO:0000256" key="6">
    <source>
        <dbReference type="SAM" id="SignalP"/>
    </source>
</evidence>